<dbReference type="InterPro" id="IPR021109">
    <property type="entry name" value="Peptidase_aspartic_dom_sf"/>
</dbReference>
<evidence type="ECO:0000256" key="6">
    <source>
        <dbReference type="ARBA" id="ARBA00022801"/>
    </source>
</evidence>
<evidence type="ECO:0000256" key="3">
    <source>
        <dbReference type="ARBA" id="ARBA00022695"/>
    </source>
</evidence>
<dbReference type="Gene3D" id="3.30.70.270">
    <property type="match status" value="2"/>
</dbReference>
<gene>
    <name evidence="10" type="ORF">Tco_0926190</name>
</gene>
<feature type="compositionally biased region" description="Polar residues" evidence="8">
    <location>
        <begin position="553"/>
        <end position="568"/>
    </location>
</feature>
<dbReference type="InterPro" id="IPR043502">
    <property type="entry name" value="DNA/RNA_pol_sf"/>
</dbReference>
<dbReference type="PANTHER" id="PTHR37984:SF5">
    <property type="entry name" value="PROTEIN NYNRIN-LIKE"/>
    <property type="match status" value="1"/>
</dbReference>
<dbReference type="Gene3D" id="3.30.420.10">
    <property type="entry name" value="Ribonuclease H-like superfamily/Ribonuclease H"/>
    <property type="match status" value="1"/>
</dbReference>
<dbReference type="Gene3D" id="1.10.340.70">
    <property type="match status" value="1"/>
</dbReference>
<dbReference type="Pfam" id="PF00665">
    <property type="entry name" value="rve"/>
    <property type="match status" value="1"/>
</dbReference>
<dbReference type="InterPro" id="IPR041373">
    <property type="entry name" value="RT_RNaseH"/>
</dbReference>
<dbReference type="InterPro" id="IPR001584">
    <property type="entry name" value="Integrase_cat-core"/>
</dbReference>
<keyword evidence="5" id="KW-0255">Endonuclease</keyword>
<dbReference type="PROSITE" id="PS50994">
    <property type="entry name" value="INTEGRASE"/>
    <property type="match status" value="1"/>
</dbReference>
<keyword evidence="11" id="KW-1185">Reference proteome</keyword>
<sequence>MHTRSQTRNLHNQQHQVPPPVVEPFNLENPLENPPPPPPPPMADNRTMAQLLEAPTEGYEDAIVVPEINANFELKHGLINLVQNKQFFGHDKEDPHAHIRYFNKITSTMKFPNVPSTSVKLMLFPFSLEGAARIWLEKEPPRSIQTWDDLVSKFINKFFPPSKTTNLRNEITRFQQRFDETFYEAWDRFNDLLRACPHHGFSELHQLDTFYNALNSNDQDSLNSAAGGNFLDKMPRDCLRIIESKSKVRNSRNKPVVAKVSASTSTPGISSEVAELKEMVKALLLDKKNQSPAPTPVKAVEESCVTCGGAHSYQTCPATSGNVYRDNIQEYVSQAAAANFNQGNTGYRAPISNQIRPPGFPPVQNHHVQNQGNNQNRYNQNRGNFNQAPAYQPPVHQGQVYRPQVVQPPAYQAPAYQPPAPQNQGVSKEDFHSYVKANDAVMRNMQTQGQNMQNQLTTLTEMLSKFVASNTASTSGTLPGNTVTNPKEDLKGITTRSGVAYKGPTIPITSSSPKVMERDTEVTKDTMHPTNNGSTEDVPPPVVPIVNHESISEPANTPVSASRPNQKASIPFPSRRNDERRREKANDQIEKFYEIFRDLSFEISFTDALMLMPKFASTLKTLIGNKEKLSEMARTPLNENCSAVILNKLPKKLGDPGRFLIPCEFSGINTCNALADLGASINLMPYSVWKTLSLSELTPTCMTLELADRSISEPIGIAEDVYVTVGKFQFPADFVVVDFEPDPRVPLILGRSFLKTSRALIDVYEGEITLRVGKEAITFNLDQTSRYTADYNHMTANRIDVIDMACEEYSQEVLGFSDVIASGNPTPYYDPIVSTSSPTLTPFGDSDFLLFEEADSFLALEDDPTSPEVDPTYYDPEGDILLLEAILNSEPLPPLEGNYFPDNRKDLKICEANRENSSVNEPPELELKDLPPHLEYAFLEGDDKLPVIIAKDLKDEEKAALKSHKRAIAWKLSDIKGINPEFCTHKILMEEDYEPSVQHQRRVNPKIHDVIKKEVEKLLDAGLIYPISDSPWVSPVHCVPKKGGMTVIKNDKNDLIPTRLVTGWRVCIDYRKLNEATRKDHFPLPFMDQMLERLAGNQFYCFLDGFSGYFQIPIDPKDQEKTTFTCPYGTFAYRRMPFGLCNAPGTFQRCMMAIFQDMIEKTMEVFMDDFSVFGDSFSACLSNLDKMLKRCEDTNLVLNWEKSHFMVKEGIVLGHKISKSGIEVDRAKVDVIAKLPHPTTVKGVRSFLGHAGFYRRFIQDFSKISRPLTHLLEKETPFVFSKECIESFNTLKRKLTEAPILIAPDWDLPFELMCDASDFAIGAVLGQRRNKHFQPIHYASKTMTEAQALYTTTEKELLAVVYAFEKFRSYLVLSESIVYTDHSAIKYLFAKKDAKPRLMRWILLLQEFDVIIRDKKGAENLAADHLSRLENPHQDILENKEITETFPLETLGSVALRDDSTPWFADFANYHAGNFVVKGMSSQQKNKFFKDVKHYFWDDPFLFKICADQMIRRCVHGKEALDILEACHNGPTGGHHGANLTAKKVFDAGFFWPSIYKDAHELVKNCDSCQRQGKISQRDEMPQNSIQVCEIFDVWGIDFMGPFPSSKGNKYILVAVDYLSKWVEAKALPTNDARVVCKFLKSLFARFGAPRAIISDRGTHFCNDQFAKVMLKYGVTHRLSTAYHPQTSGQVEVSNRGLKRILERTVGENRASWSDKLDDALWAFRTAYKTPIGCTPYKLVYGKACHLPIELEHKAYWALKHANFDLKTAGDQRKVQLNELSELRDQAYENSLIYKEKTKRIHDAKIKNRVFNVGDQVLLFNSRLKIFSGKLKSRWSGPFTIVQVFPYGTVELSQNSGPNFKVNGHRLKHYFGGDIPAMDIPTNIPYGQLKAGLGQA</sequence>
<dbReference type="Gene3D" id="2.40.70.10">
    <property type="entry name" value="Acid Proteases"/>
    <property type="match status" value="1"/>
</dbReference>
<dbReference type="Pfam" id="PF00078">
    <property type="entry name" value="RVT_1"/>
    <property type="match status" value="1"/>
</dbReference>
<feature type="compositionally biased region" description="Polar residues" evidence="8">
    <location>
        <begin position="1"/>
        <end position="12"/>
    </location>
</feature>
<feature type="compositionally biased region" description="Low complexity" evidence="8">
    <location>
        <begin position="363"/>
        <end position="383"/>
    </location>
</feature>
<comment type="caution">
    <text evidence="10">The sequence shown here is derived from an EMBL/GenBank/DDBJ whole genome shotgun (WGS) entry which is preliminary data.</text>
</comment>
<dbReference type="CDD" id="cd00303">
    <property type="entry name" value="retropepsin_like"/>
    <property type="match status" value="1"/>
</dbReference>
<dbReference type="GO" id="GO:0003964">
    <property type="term" value="F:RNA-directed DNA polymerase activity"/>
    <property type="evidence" value="ECO:0007669"/>
    <property type="project" value="UniProtKB-KW"/>
</dbReference>
<name>A0ABQ5D935_9ASTR</name>
<evidence type="ECO:0000256" key="8">
    <source>
        <dbReference type="SAM" id="MobiDB-lite"/>
    </source>
</evidence>
<dbReference type="Pfam" id="PF03732">
    <property type="entry name" value="Retrotrans_gag"/>
    <property type="match status" value="1"/>
</dbReference>
<dbReference type="Pfam" id="PF17917">
    <property type="entry name" value="RT_RNaseH"/>
    <property type="match status" value="1"/>
</dbReference>
<evidence type="ECO:0000256" key="7">
    <source>
        <dbReference type="ARBA" id="ARBA00022918"/>
    </source>
</evidence>
<evidence type="ECO:0000256" key="2">
    <source>
        <dbReference type="ARBA" id="ARBA00022679"/>
    </source>
</evidence>
<dbReference type="EMBL" id="BQNB010015079">
    <property type="protein sequence ID" value="GJT35771.1"/>
    <property type="molecule type" value="Genomic_DNA"/>
</dbReference>
<evidence type="ECO:0000256" key="1">
    <source>
        <dbReference type="ARBA" id="ARBA00012493"/>
    </source>
</evidence>
<dbReference type="CDD" id="cd09274">
    <property type="entry name" value="RNase_HI_RT_Ty3"/>
    <property type="match status" value="1"/>
</dbReference>
<dbReference type="Pfam" id="PF13650">
    <property type="entry name" value="Asp_protease_2"/>
    <property type="match status" value="1"/>
</dbReference>
<evidence type="ECO:0000313" key="11">
    <source>
        <dbReference type="Proteomes" id="UP001151760"/>
    </source>
</evidence>
<evidence type="ECO:0000256" key="5">
    <source>
        <dbReference type="ARBA" id="ARBA00022759"/>
    </source>
</evidence>
<reference evidence="10" key="1">
    <citation type="journal article" date="2022" name="Int. J. Mol. Sci.">
        <title>Draft Genome of Tanacetum Coccineum: Genomic Comparison of Closely Related Tanacetum-Family Plants.</title>
        <authorList>
            <person name="Yamashiro T."/>
            <person name="Shiraishi A."/>
            <person name="Nakayama K."/>
            <person name="Satake H."/>
        </authorList>
    </citation>
    <scope>NUCLEOTIDE SEQUENCE</scope>
</reference>
<dbReference type="Pfam" id="PF17921">
    <property type="entry name" value="Integrase_H2C2"/>
    <property type="match status" value="1"/>
</dbReference>
<dbReference type="InterPro" id="IPR050951">
    <property type="entry name" value="Retrovirus_Pol_polyprotein"/>
</dbReference>
<dbReference type="InterPro" id="IPR000477">
    <property type="entry name" value="RT_dom"/>
</dbReference>
<accession>A0ABQ5D935</accession>
<keyword evidence="7 10" id="KW-0695">RNA-directed DNA polymerase</keyword>
<dbReference type="InterPro" id="IPR041588">
    <property type="entry name" value="Integrase_H2C2"/>
</dbReference>
<feature type="region of interest" description="Disordered" evidence="8">
    <location>
        <begin position="1"/>
        <end position="45"/>
    </location>
</feature>
<organism evidence="10 11">
    <name type="scientific">Tanacetum coccineum</name>
    <dbReference type="NCBI Taxonomy" id="301880"/>
    <lineage>
        <taxon>Eukaryota</taxon>
        <taxon>Viridiplantae</taxon>
        <taxon>Streptophyta</taxon>
        <taxon>Embryophyta</taxon>
        <taxon>Tracheophyta</taxon>
        <taxon>Spermatophyta</taxon>
        <taxon>Magnoliopsida</taxon>
        <taxon>eudicotyledons</taxon>
        <taxon>Gunneridae</taxon>
        <taxon>Pentapetalae</taxon>
        <taxon>asterids</taxon>
        <taxon>campanulids</taxon>
        <taxon>Asterales</taxon>
        <taxon>Asteraceae</taxon>
        <taxon>Asteroideae</taxon>
        <taxon>Anthemideae</taxon>
        <taxon>Anthemidinae</taxon>
        <taxon>Tanacetum</taxon>
    </lineage>
</organism>
<dbReference type="Proteomes" id="UP001151760">
    <property type="component" value="Unassembled WGS sequence"/>
</dbReference>
<dbReference type="InterPro" id="IPR005162">
    <property type="entry name" value="Retrotrans_gag_dom"/>
</dbReference>
<evidence type="ECO:0000259" key="9">
    <source>
        <dbReference type="PROSITE" id="PS50994"/>
    </source>
</evidence>
<feature type="domain" description="Integrase catalytic" evidence="9">
    <location>
        <begin position="1578"/>
        <end position="1744"/>
    </location>
</feature>
<evidence type="ECO:0000256" key="4">
    <source>
        <dbReference type="ARBA" id="ARBA00022722"/>
    </source>
</evidence>
<dbReference type="EC" id="2.7.7.49" evidence="1"/>
<feature type="region of interest" description="Disordered" evidence="8">
    <location>
        <begin position="553"/>
        <end position="583"/>
    </location>
</feature>
<dbReference type="CDD" id="cd01647">
    <property type="entry name" value="RT_LTR"/>
    <property type="match status" value="1"/>
</dbReference>
<dbReference type="SUPFAM" id="SSF56672">
    <property type="entry name" value="DNA/RNA polymerases"/>
    <property type="match status" value="1"/>
</dbReference>
<feature type="compositionally biased region" description="Polar residues" evidence="8">
    <location>
        <begin position="471"/>
        <end position="485"/>
    </location>
</feature>
<protein>
    <recommendedName>
        <fullName evidence="1">RNA-directed DNA polymerase</fullName>
        <ecNumber evidence="1">2.7.7.49</ecNumber>
    </recommendedName>
</protein>
<dbReference type="InterPro" id="IPR012337">
    <property type="entry name" value="RNaseH-like_sf"/>
</dbReference>
<evidence type="ECO:0000313" key="10">
    <source>
        <dbReference type="EMBL" id="GJT35771.1"/>
    </source>
</evidence>
<feature type="region of interest" description="Disordered" evidence="8">
    <location>
        <begin position="471"/>
        <end position="490"/>
    </location>
</feature>
<feature type="compositionally biased region" description="Pro residues" evidence="8">
    <location>
        <begin position="32"/>
        <end position="42"/>
    </location>
</feature>
<keyword evidence="4" id="KW-0540">Nuclease</keyword>
<feature type="region of interest" description="Disordered" evidence="8">
    <location>
        <begin position="354"/>
        <end position="383"/>
    </location>
</feature>
<dbReference type="InterPro" id="IPR043128">
    <property type="entry name" value="Rev_trsase/Diguanyl_cyclase"/>
</dbReference>
<dbReference type="Gene3D" id="3.10.10.10">
    <property type="entry name" value="HIV Type 1 Reverse Transcriptase, subunit A, domain 1"/>
    <property type="match status" value="1"/>
</dbReference>
<keyword evidence="2" id="KW-0808">Transferase</keyword>
<dbReference type="SUPFAM" id="SSF53098">
    <property type="entry name" value="Ribonuclease H-like"/>
    <property type="match status" value="1"/>
</dbReference>
<keyword evidence="6" id="KW-0378">Hydrolase</keyword>
<proteinExistence type="predicted"/>
<dbReference type="InterPro" id="IPR036397">
    <property type="entry name" value="RNaseH_sf"/>
</dbReference>
<dbReference type="PANTHER" id="PTHR37984">
    <property type="entry name" value="PROTEIN CBG26694"/>
    <property type="match status" value="1"/>
</dbReference>
<reference evidence="10" key="2">
    <citation type="submission" date="2022-01" db="EMBL/GenBank/DDBJ databases">
        <authorList>
            <person name="Yamashiro T."/>
            <person name="Shiraishi A."/>
            <person name="Satake H."/>
            <person name="Nakayama K."/>
        </authorList>
    </citation>
    <scope>NUCLEOTIDE SEQUENCE</scope>
</reference>
<keyword evidence="3" id="KW-0548">Nucleotidyltransferase</keyword>